<evidence type="ECO:0000313" key="3">
    <source>
        <dbReference type="Proteomes" id="UP000293360"/>
    </source>
</evidence>
<feature type="compositionally biased region" description="Polar residues" evidence="1">
    <location>
        <begin position="168"/>
        <end position="184"/>
    </location>
</feature>
<keyword evidence="3" id="KW-1185">Reference proteome</keyword>
<feature type="compositionally biased region" description="Basic residues" evidence="1">
    <location>
        <begin position="315"/>
        <end position="332"/>
    </location>
</feature>
<dbReference type="OrthoDB" id="10610150at2759"/>
<protein>
    <submittedName>
        <fullName evidence="2">Uncharacterized protein</fullName>
    </submittedName>
</protein>
<feature type="region of interest" description="Disordered" evidence="1">
    <location>
        <begin position="1"/>
        <end position="97"/>
    </location>
</feature>
<name>A0A4Q4SVQ2_9PEZI</name>
<accession>A0A4Q4SVQ2</accession>
<feature type="compositionally biased region" description="Basic and acidic residues" evidence="1">
    <location>
        <begin position="205"/>
        <end position="218"/>
    </location>
</feature>
<organism evidence="2 3">
    <name type="scientific">Monosporascus ibericus</name>
    <dbReference type="NCBI Taxonomy" id="155417"/>
    <lineage>
        <taxon>Eukaryota</taxon>
        <taxon>Fungi</taxon>
        <taxon>Dikarya</taxon>
        <taxon>Ascomycota</taxon>
        <taxon>Pezizomycotina</taxon>
        <taxon>Sordariomycetes</taxon>
        <taxon>Xylariomycetidae</taxon>
        <taxon>Xylariales</taxon>
        <taxon>Xylariales incertae sedis</taxon>
        <taxon>Monosporascus</taxon>
    </lineage>
</organism>
<feature type="compositionally biased region" description="Acidic residues" evidence="1">
    <location>
        <begin position="68"/>
        <end position="77"/>
    </location>
</feature>
<dbReference type="EMBL" id="QJNU01001351">
    <property type="protein sequence ID" value="RYO77062.1"/>
    <property type="molecule type" value="Genomic_DNA"/>
</dbReference>
<comment type="caution">
    <text evidence="2">The sequence shown here is derived from an EMBL/GenBank/DDBJ whole genome shotgun (WGS) entry which is preliminary data.</text>
</comment>
<sequence>MATTANLDRMAFRSPPLAVGQEGVGQTENLRGPLDHPSEPSFRQADEGHLSVCHGHTPDEPIWIPSDAESDVDDSDDSNDRLDTDDSQSDDTLPSANTLVTTSKVLSTIADKDSLSNVYENAEDDCRLTIEQHRSDFAADTQASAVQCMPPAANTPQGDRASQDDAAGSTSHADFIPTASSTADPNPVPTISEACRSRQSSPSSPEDRGGGMKDRGSRSAESSSSRLMNETVRRRLHSRGVTIERCTPDSSRHNSNSDVDGDTRTESAPSSDSSLSSDGYIHGDQESYCPSLGGDESGPVDGQGHDTDGSEQPPRKRRKPSLAGNRRRRHGAPSHPLVNIANLPACSMRSVPLSHRSSESGDIEAMAAKFEEWPLQDATLKRVFVNGEAIFQLQFGWHPLANNLPACRTSRNGRRTPATRRKDGAKRNSVTSPAFAPEEDDLLVKLKERPGSSHMARNPLAIQSCLSGASVPRKPPGALLYKVEEPRSMGFLRSRP</sequence>
<feature type="compositionally biased region" description="Basic and acidic residues" evidence="1">
    <location>
        <begin position="33"/>
        <end position="49"/>
    </location>
</feature>
<evidence type="ECO:0000256" key="1">
    <source>
        <dbReference type="SAM" id="MobiDB-lite"/>
    </source>
</evidence>
<feature type="compositionally biased region" description="Low complexity" evidence="1">
    <location>
        <begin position="267"/>
        <end position="277"/>
    </location>
</feature>
<dbReference type="Proteomes" id="UP000293360">
    <property type="component" value="Unassembled WGS sequence"/>
</dbReference>
<dbReference type="AlphaFoldDB" id="A0A4Q4SVQ2"/>
<gene>
    <name evidence="2" type="ORF">DL764_010249</name>
</gene>
<feature type="region of interest" description="Disordered" evidence="1">
    <location>
        <begin position="149"/>
        <end position="339"/>
    </location>
</feature>
<evidence type="ECO:0000313" key="2">
    <source>
        <dbReference type="EMBL" id="RYO77062.1"/>
    </source>
</evidence>
<proteinExistence type="predicted"/>
<feature type="region of interest" description="Disordered" evidence="1">
    <location>
        <begin position="408"/>
        <end position="434"/>
    </location>
</feature>
<reference evidence="2 3" key="1">
    <citation type="submission" date="2018-06" db="EMBL/GenBank/DDBJ databases">
        <title>Complete Genomes of Monosporascus.</title>
        <authorList>
            <person name="Robinson A.J."/>
            <person name="Natvig D.O."/>
        </authorList>
    </citation>
    <scope>NUCLEOTIDE SEQUENCE [LARGE SCALE GENOMIC DNA]</scope>
    <source>
        <strain evidence="2 3">CBS 110550</strain>
    </source>
</reference>